<dbReference type="Pfam" id="PF02384">
    <property type="entry name" value="N6_Mtase"/>
    <property type="match status" value="1"/>
</dbReference>
<sequence length="393" mass="42129">MDQLDLFADAEETKVPATFAARPRPARTTPAPPAPRPAPRPAAQLPLQPTAAPTPAVRPAPAPRPVVVAEEEPDGLFTDPRPELPSVKAPIPAPRRIAPLLIGNPRDAGQSLGEAVAETWHASNWGGYRMDIPVSIVGALALFPVKGHTGDVTRIISNASDFEMLQGYREVYAHTWAHRPDLGARMAPLMGWLTEEGVEEKAYAVRRVTETALRHGILQLTGDPDPYHRSDTDVMSWTITSLRSLGAKQGLGEYHTPPELCDMMAAILLGNEVPEKGLRFHEPAGGTGGMFRALAQALRHLHADPADYVWALNELEPLAAAGAAVNAIVWGLGPNVVIACGDTLARGDLHEQALAEREGLFAERDEILSRLAVAEAAQRAIALADRLIGSHGV</sequence>
<feature type="compositionally biased region" description="Low complexity" evidence="1">
    <location>
        <begin position="41"/>
        <end position="55"/>
    </location>
</feature>
<name>A0A919A121_9ACTN</name>
<reference evidence="3" key="1">
    <citation type="journal article" date="2014" name="Int. J. Syst. Evol. Microbiol.">
        <title>Complete genome sequence of Corynebacterium casei LMG S-19264T (=DSM 44701T), isolated from a smear-ripened cheese.</title>
        <authorList>
            <consortium name="US DOE Joint Genome Institute (JGI-PGF)"/>
            <person name="Walter F."/>
            <person name="Albersmeier A."/>
            <person name="Kalinowski J."/>
            <person name="Ruckert C."/>
        </authorList>
    </citation>
    <scope>NUCLEOTIDE SEQUENCE</scope>
    <source>
        <strain evidence="3">JCM 3302</strain>
    </source>
</reference>
<dbReference type="RefSeq" id="WP_189901945.1">
    <property type="nucleotide sequence ID" value="NZ_BNBC01000017.1"/>
</dbReference>
<dbReference type="InterPro" id="IPR003356">
    <property type="entry name" value="DNA_methylase_A-5"/>
</dbReference>
<dbReference type="AlphaFoldDB" id="A0A919A121"/>
<dbReference type="InterPro" id="IPR029063">
    <property type="entry name" value="SAM-dependent_MTases_sf"/>
</dbReference>
<organism evidence="3 4">
    <name type="scientific">Streptomyces spiralis</name>
    <dbReference type="NCBI Taxonomy" id="66376"/>
    <lineage>
        <taxon>Bacteria</taxon>
        <taxon>Bacillati</taxon>
        <taxon>Actinomycetota</taxon>
        <taxon>Actinomycetes</taxon>
        <taxon>Kitasatosporales</taxon>
        <taxon>Streptomycetaceae</taxon>
        <taxon>Streptomyces</taxon>
    </lineage>
</organism>
<evidence type="ECO:0000256" key="1">
    <source>
        <dbReference type="SAM" id="MobiDB-lite"/>
    </source>
</evidence>
<dbReference type="GO" id="GO:0003677">
    <property type="term" value="F:DNA binding"/>
    <property type="evidence" value="ECO:0007669"/>
    <property type="project" value="InterPro"/>
</dbReference>
<feature type="region of interest" description="Disordered" evidence="1">
    <location>
        <begin position="1"/>
        <end position="62"/>
    </location>
</feature>
<feature type="domain" description="DNA methylase adenine-specific" evidence="2">
    <location>
        <begin position="248"/>
        <end position="348"/>
    </location>
</feature>
<evidence type="ECO:0000259" key="2">
    <source>
        <dbReference type="Pfam" id="PF02384"/>
    </source>
</evidence>
<keyword evidence="4" id="KW-1185">Reference proteome</keyword>
<dbReference type="GO" id="GO:0008170">
    <property type="term" value="F:N-methyltransferase activity"/>
    <property type="evidence" value="ECO:0007669"/>
    <property type="project" value="InterPro"/>
</dbReference>
<dbReference type="Gene3D" id="3.40.50.150">
    <property type="entry name" value="Vaccinia Virus protein VP39"/>
    <property type="match status" value="1"/>
</dbReference>
<feature type="compositionally biased region" description="Pro residues" evidence="1">
    <location>
        <begin position="30"/>
        <end position="40"/>
    </location>
</feature>
<evidence type="ECO:0000313" key="4">
    <source>
        <dbReference type="Proteomes" id="UP000641386"/>
    </source>
</evidence>
<gene>
    <name evidence="3" type="ORF">GCM10014715_39070</name>
</gene>
<dbReference type="EMBL" id="BNBC01000017">
    <property type="protein sequence ID" value="GHE79918.1"/>
    <property type="molecule type" value="Genomic_DNA"/>
</dbReference>
<comment type="caution">
    <text evidence="3">The sequence shown here is derived from an EMBL/GenBank/DDBJ whole genome shotgun (WGS) entry which is preliminary data.</text>
</comment>
<dbReference type="Proteomes" id="UP000641386">
    <property type="component" value="Unassembled WGS sequence"/>
</dbReference>
<evidence type="ECO:0000313" key="3">
    <source>
        <dbReference type="EMBL" id="GHE79918.1"/>
    </source>
</evidence>
<reference evidence="3" key="2">
    <citation type="submission" date="2020-09" db="EMBL/GenBank/DDBJ databases">
        <authorList>
            <person name="Sun Q."/>
            <person name="Ohkuma M."/>
        </authorList>
    </citation>
    <scope>NUCLEOTIDE SEQUENCE</scope>
    <source>
        <strain evidence="3">JCM 3302</strain>
    </source>
</reference>
<proteinExistence type="predicted"/>
<accession>A0A919A121</accession>
<dbReference type="SUPFAM" id="SSF53335">
    <property type="entry name" value="S-adenosyl-L-methionine-dependent methyltransferases"/>
    <property type="match status" value="1"/>
</dbReference>
<feature type="compositionally biased region" description="Low complexity" evidence="1">
    <location>
        <begin position="16"/>
        <end position="29"/>
    </location>
</feature>
<protein>
    <recommendedName>
        <fullName evidence="2">DNA methylase adenine-specific domain-containing protein</fullName>
    </recommendedName>
</protein>